<evidence type="ECO:0000259" key="12">
    <source>
        <dbReference type="PROSITE" id="PS51831"/>
    </source>
</evidence>
<comment type="caution">
    <text evidence="13">The sequence shown here is derived from an EMBL/GenBank/DDBJ whole genome shotgun (WGS) entry which is preliminary data.</text>
</comment>
<dbReference type="InterPro" id="IPR003607">
    <property type="entry name" value="HD/PDEase_dom"/>
</dbReference>
<dbReference type="Pfam" id="PF12627">
    <property type="entry name" value="PolyA_pol_RNAbd"/>
    <property type="match status" value="1"/>
</dbReference>
<dbReference type="CDD" id="cd00077">
    <property type="entry name" value="HDc"/>
    <property type="match status" value="1"/>
</dbReference>
<dbReference type="Proteomes" id="UP000178869">
    <property type="component" value="Unassembled WGS sequence"/>
</dbReference>
<dbReference type="InterPro" id="IPR006675">
    <property type="entry name" value="HDIG_dom"/>
</dbReference>
<evidence type="ECO:0000256" key="4">
    <source>
        <dbReference type="ARBA" id="ARBA00022695"/>
    </source>
</evidence>
<evidence type="ECO:0000256" key="9">
    <source>
        <dbReference type="ARBA" id="ARBA00022842"/>
    </source>
</evidence>
<name>A0A1G2PFT4_9BACT</name>
<dbReference type="GO" id="GO:0046872">
    <property type="term" value="F:metal ion binding"/>
    <property type="evidence" value="ECO:0007669"/>
    <property type="project" value="UniProtKB-KW"/>
</dbReference>
<dbReference type="InterPro" id="IPR050124">
    <property type="entry name" value="tRNA_CCA-adding_enzyme"/>
</dbReference>
<keyword evidence="10 11" id="KW-0694">RNA-binding</keyword>
<gene>
    <name evidence="13" type="ORF">A2828_01420</name>
</gene>
<keyword evidence="9" id="KW-0460">Magnesium</keyword>
<keyword evidence="3" id="KW-0819">tRNA processing</keyword>
<organism evidence="13 14">
    <name type="scientific">Candidatus Terrybacteria bacterium RIFCSPHIGHO2_01_FULL_43_35</name>
    <dbReference type="NCBI Taxonomy" id="1802361"/>
    <lineage>
        <taxon>Bacteria</taxon>
        <taxon>Candidatus Terryibacteriota</taxon>
    </lineage>
</organism>
<dbReference type="InterPro" id="IPR032828">
    <property type="entry name" value="PolyA_RNA-bd"/>
</dbReference>
<keyword evidence="5" id="KW-0479">Metal-binding</keyword>
<keyword evidence="7" id="KW-0692">RNA repair</keyword>
<dbReference type="InterPro" id="IPR002646">
    <property type="entry name" value="PolA_pol_head_dom"/>
</dbReference>
<dbReference type="SUPFAM" id="SSF81301">
    <property type="entry name" value="Nucleotidyltransferase"/>
    <property type="match status" value="1"/>
</dbReference>
<dbReference type="Pfam" id="PF01966">
    <property type="entry name" value="HD"/>
    <property type="match status" value="1"/>
</dbReference>
<dbReference type="Pfam" id="PF01743">
    <property type="entry name" value="PolyA_pol"/>
    <property type="match status" value="1"/>
</dbReference>
<evidence type="ECO:0000256" key="1">
    <source>
        <dbReference type="ARBA" id="ARBA00001946"/>
    </source>
</evidence>
<dbReference type="Gene3D" id="1.10.3090.10">
    <property type="entry name" value="cca-adding enzyme, domain 2"/>
    <property type="match status" value="1"/>
</dbReference>
<evidence type="ECO:0000313" key="14">
    <source>
        <dbReference type="Proteomes" id="UP000178869"/>
    </source>
</evidence>
<evidence type="ECO:0000256" key="10">
    <source>
        <dbReference type="ARBA" id="ARBA00022884"/>
    </source>
</evidence>
<dbReference type="Gene3D" id="3.30.460.10">
    <property type="entry name" value="Beta Polymerase, domain 2"/>
    <property type="match status" value="1"/>
</dbReference>
<dbReference type="GO" id="GO:0042245">
    <property type="term" value="P:RNA repair"/>
    <property type="evidence" value="ECO:0007669"/>
    <property type="project" value="UniProtKB-KW"/>
</dbReference>
<proteinExistence type="inferred from homology"/>
<evidence type="ECO:0000256" key="11">
    <source>
        <dbReference type="RuleBase" id="RU003953"/>
    </source>
</evidence>
<evidence type="ECO:0000256" key="3">
    <source>
        <dbReference type="ARBA" id="ARBA00022694"/>
    </source>
</evidence>
<dbReference type="InterPro" id="IPR006674">
    <property type="entry name" value="HD_domain"/>
</dbReference>
<keyword evidence="8" id="KW-0067">ATP-binding</keyword>
<comment type="similarity">
    <text evidence="11">Belongs to the tRNA nucleotidyltransferase/poly(A) polymerase family.</text>
</comment>
<dbReference type="GO" id="GO:0008033">
    <property type="term" value="P:tRNA processing"/>
    <property type="evidence" value="ECO:0007669"/>
    <property type="project" value="UniProtKB-KW"/>
</dbReference>
<keyword evidence="4" id="KW-0548">Nucleotidyltransferase</keyword>
<evidence type="ECO:0000256" key="7">
    <source>
        <dbReference type="ARBA" id="ARBA00022800"/>
    </source>
</evidence>
<dbReference type="GO" id="GO:0005524">
    <property type="term" value="F:ATP binding"/>
    <property type="evidence" value="ECO:0007669"/>
    <property type="project" value="UniProtKB-KW"/>
</dbReference>
<evidence type="ECO:0000256" key="6">
    <source>
        <dbReference type="ARBA" id="ARBA00022741"/>
    </source>
</evidence>
<keyword evidence="2 11" id="KW-0808">Transferase</keyword>
<evidence type="ECO:0000256" key="2">
    <source>
        <dbReference type="ARBA" id="ARBA00022679"/>
    </source>
</evidence>
<dbReference type="PANTHER" id="PTHR47545">
    <property type="entry name" value="MULTIFUNCTIONAL CCA PROTEIN"/>
    <property type="match status" value="1"/>
</dbReference>
<sequence>MRVTIAIVEAVQEAGGRALVVGGYVRDEVLARLGQEIRSKDIDIEVYGLEFERLRDILQTFGEVGVVGASFQVIKMGDIDISIPRRDSKTGLGHKDFIVTGDPSMSVAEAARRRDFTMNALAMDPLTGEIIDEYGGVEDIKSKTLRATDKELFGDDPLRVLRAMQFSGRFGFSIDKETLELCRRLELRSLSRERIGEEWAKLLLLSKKPSIGLEAARQLGILDQLHPEIRALIDVPQEEAWHPEGDVWTHTKMAIDAAAEIVRRENLDKEEAAVVMYGALCHDLGKPITTAKDSRGRIISHGHADAGVEPAKSFFYAVNVPQKVSDKVTRIIKDHLFPALNEQPTDAAVRRLAARLSPATIQEFLWVAEADHRGRDIEWDGFPPAETLLSRATELKIGMSAPEPILMGRHLLELGMKPGPNFGKILRAVYDAQLSGDVTTIEEAKNSAQKFSI</sequence>
<dbReference type="PROSITE" id="PS51831">
    <property type="entry name" value="HD"/>
    <property type="match status" value="1"/>
</dbReference>
<dbReference type="PANTHER" id="PTHR47545:SF1">
    <property type="entry name" value="MULTIFUNCTIONAL CCA PROTEIN"/>
    <property type="match status" value="1"/>
</dbReference>
<dbReference type="EMBL" id="MHSR01000014">
    <property type="protein sequence ID" value="OHA46491.1"/>
    <property type="molecule type" value="Genomic_DNA"/>
</dbReference>
<reference evidence="13 14" key="1">
    <citation type="journal article" date="2016" name="Nat. Commun.">
        <title>Thousands of microbial genomes shed light on interconnected biogeochemical processes in an aquifer system.</title>
        <authorList>
            <person name="Anantharaman K."/>
            <person name="Brown C.T."/>
            <person name="Hug L.A."/>
            <person name="Sharon I."/>
            <person name="Castelle C.J."/>
            <person name="Probst A.J."/>
            <person name="Thomas B.C."/>
            <person name="Singh A."/>
            <person name="Wilkins M.J."/>
            <person name="Karaoz U."/>
            <person name="Brodie E.L."/>
            <person name="Williams K.H."/>
            <person name="Hubbard S.S."/>
            <person name="Banfield J.F."/>
        </authorList>
    </citation>
    <scope>NUCLEOTIDE SEQUENCE [LARGE SCALE GENOMIC DNA]</scope>
</reference>
<keyword evidence="6" id="KW-0547">Nucleotide-binding</keyword>
<evidence type="ECO:0000256" key="5">
    <source>
        <dbReference type="ARBA" id="ARBA00022723"/>
    </source>
</evidence>
<dbReference type="InterPro" id="IPR043519">
    <property type="entry name" value="NT_sf"/>
</dbReference>
<evidence type="ECO:0000256" key="8">
    <source>
        <dbReference type="ARBA" id="ARBA00022840"/>
    </source>
</evidence>
<dbReference type="AlphaFoldDB" id="A0A1G2PFT4"/>
<dbReference type="GO" id="GO:0016779">
    <property type="term" value="F:nucleotidyltransferase activity"/>
    <property type="evidence" value="ECO:0007669"/>
    <property type="project" value="UniProtKB-KW"/>
</dbReference>
<accession>A0A1G2PFT4</accession>
<dbReference type="GO" id="GO:0003723">
    <property type="term" value="F:RNA binding"/>
    <property type="evidence" value="ECO:0007669"/>
    <property type="project" value="UniProtKB-KW"/>
</dbReference>
<comment type="cofactor">
    <cofactor evidence="1">
        <name>Mg(2+)</name>
        <dbReference type="ChEBI" id="CHEBI:18420"/>
    </cofactor>
</comment>
<dbReference type="SUPFAM" id="SSF81891">
    <property type="entry name" value="Poly A polymerase C-terminal region-like"/>
    <property type="match status" value="1"/>
</dbReference>
<evidence type="ECO:0000313" key="13">
    <source>
        <dbReference type="EMBL" id="OHA46491.1"/>
    </source>
</evidence>
<protein>
    <recommendedName>
        <fullName evidence="12">HD domain-containing protein</fullName>
    </recommendedName>
</protein>
<dbReference type="NCBIfam" id="TIGR00277">
    <property type="entry name" value="HDIG"/>
    <property type="match status" value="1"/>
</dbReference>
<feature type="domain" description="HD" evidence="12">
    <location>
        <begin position="247"/>
        <end position="359"/>
    </location>
</feature>